<dbReference type="Gene3D" id="3.30.565.10">
    <property type="entry name" value="Histidine kinase-like ATPase, C-terminal domain"/>
    <property type="match status" value="1"/>
</dbReference>
<dbReference type="PANTHER" id="PTHR48444:SF1">
    <property type="entry name" value="DNA TOPOISOMERASE 6 SUBUNIT B"/>
    <property type="match status" value="1"/>
</dbReference>
<feature type="domain" description="Histidine kinase/HSP90-like ATPase" evidence="1">
    <location>
        <begin position="23"/>
        <end position="101"/>
    </location>
</feature>
<dbReference type="Pfam" id="PF02518">
    <property type="entry name" value="HATPase_c"/>
    <property type="match status" value="1"/>
</dbReference>
<name>A0A3B0MGV0_THEAN</name>
<dbReference type="AlphaFoldDB" id="A0A3B0MGV0"/>
<dbReference type="PANTHER" id="PTHR48444">
    <property type="entry name" value="DNA TOPOISOMERASE 6 SUBUNIT B"/>
    <property type="match status" value="1"/>
</dbReference>
<dbReference type="InterPro" id="IPR036890">
    <property type="entry name" value="HATPase_C_sf"/>
</dbReference>
<sequence>MKEVYQFFSENLGLTGFDEKSVLYTISKELIENAIDACKDEQKEHKIKLQLKKNEDIIEIQCFDDGSGINPNSIESIGHIFNSSKSDQETSGTFGLGINEKMIMKYNVVLSEDLKEPFVCNVLTEEVTLDEWPYNTGVITKFKCCVPNNFKELISSYLDIVSIHHPKINISLDMFGNLISKENKQESITEGILSVFLSGVEIYTASFTTDQVGFKRVDVSCFIGKFSLKFKNYATLHLLRCINGIPMAKNSSSYCAIYSTIRNLIKKELKEYGIRSSGRISKQLMEELDSQVNTPEGILNHKPVRTHHLTMFSFLETFQLKLHQIPLGT</sequence>
<evidence type="ECO:0000259" key="1">
    <source>
        <dbReference type="Pfam" id="PF02518"/>
    </source>
</evidence>
<keyword evidence="2" id="KW-0418">Kinase</keyword>
<accession>A0A3B0MGV0</accession>
<organism evidence="2">
    <name type="scientific">Theileria annulata</name>
    <dbReference type="NCBI Taxonomy" id="5874"/>
    <lineage>
        <taxon>Eukaryota</taxon>
        <taxon>Sar</taxon>
        <taxon>Alveolata</taxon>
        <taxon>Apicomplexa</taxon>
        <taxon>Aconoidasida</taxon>
        <taxon>Piroplasmida</taxon>
        <taxon>Theileriidae</taxon>
        <taxon>Theileria</taxon>
    </lineage>
</organism>
<dbReference type="EMBL" id="UIVS01000001">
    <property type="protein sequence ID" value="SVP90353.1"/>
    <property type="molecule type" value="Genomic_DNA"/>
</dbReference>
<protein>
    <submittedName>
        <fullName evidence="2">Histidine kinase-, DNA gyrase B-, and HSP90-like ATPase/GHKL domain containing protein, putative</fullName>
    </submittedName>
</protein>
<dbReference type="EMBL" id="UIVT01000001">
    <property type="protein sequence ID" value="SVP89213.1"/>
    <property type="molecule type" value="Genomic_DNA"/>
</dbReference>
<reference evidence="2" key="1">
    <citation type="submission" date="2018-07" db="EMBL/GenBank/DDBJ databases">
        <authorList>
            <person name="Quirk P.G."/>
            <person name="Krulwich T.A."/>
        </authorList>
    </citation>
    <scope>NUCLEOTIDE SEQUENCE</scope>
    <source>
        <strain evidence="2">Anand</strain>
    </source>
</reference>
<dbReference type="InterPro" id="IPR003594">
    <property type="entry name" value="HATPase_dom"/>
</dbReference>
<dbReference type="SUPFAM" id="SSF55874">
    <property type="entry name" value="ATPase domain of HSP90 chaperone/DNA topoisomerase II/histidine kinase"/>
    <property type="match status" value="1"/>
</dbReference>
<evidence type="ECO:0000313" key="2">
    <source>
        <dbReference type="EMBL" id="SVP89213.1"/>
    </source>
</evidence>
<dbReference type="VEuPathDB" id="PiroplasmaDB:TA16155"/>
<proteinExistence type="predicted"/>
<dbReference type="GO" id="GO:0016301">
    <property type="term" value="F:kinase activity"/>
    <property type="evidence" value="ECO:0007669"/>
    <property type="project" value="UniProtKB-KW"/>
</dbReference>
<keyword evidence="2" id="KW-0808">Transferase</keyword>
<evidence type="ECO:0000313" key="3">
    <source>
        <dbReference type="EMBL" id="SVP90353.1"/>
    </source>
</evidence>
<gene>
    <name evidence="2" type="ORF">TAT_000106600</name>
    <name evidence="3" type="ORF">TAV_000105900</name>
</gene>